<comment type="caution">
    <text evidence="9">The sequence shown here is derived from an EMBL/GenBank/DDBJ whole genome shotgun (WGS) entry which is preliminary data.</text>
</comment>
<dbReference type="GO" id="GO:0016829">
    <property type="term" value="F:lyase activity"/>
    <property type="evidence" value="ECO:0007669"/>
    <property type="project" value="UniProtKB-KW"/>
</dbReference>
<dbReference type="GO" id="GO:0004435">
    <property type="term" value="F:phosphatidylinositol-4,5-bisphosphate phospholipase C activity"/>
    <property type="evidence" value="ECO:0007669"/>
    <property type="project" value="UniProtKB-EC"/>
</dbReference>
<keyword evidence="4" id="KW-1015">Disulfide bond</keyword>
<dbReference type="SUPFAM" id="SSF51695">
    <property type="entry name" value="PLC-like phosphodiesterases"/>
    <property type="match status" value="1"/>
</dbReference>
<dbReference type="InterPro" id="IPR017946">
    <property type="entry name" value="PLC-like_Pdiesterase_TIM-brl"/>
</dbReference>
<evidence type="ECO:0000256" key="6">
    <source>
        <dbReference type="RuleBase" id="RU361133"/>
    </source>
</evidence>
<dbReference type="GO" id="GO:0016042">
    <property type="term" value="P:lipid catabolic process"/>
    <property type="evidence" value="ECO:0007669"/>
    <property type="project" value="UniProtKB-KW"/>
</dbReference>
<evidence type="ECO:0000256" key="4">
    <source>
        <dbReference type="ARBA" id="ARBA00023157"/>
    </source>
</evidence>
<feature type="domain" description="PI-PLC Y-box" evidence="8">
    <location>
        <begin position="1"/>
        <end position="92"/>
    </location>
</feature>
<dbReference type="Proteomes" id="UP000192247">
    <property type="component" value="Unassembled WGS sequence"/>
</dbReference>
<evidence type="ECO:0000256" key="1">
    <source>
        <dbReference type="ARBA" id="ARBA00000110"/>
    </source>
</evidence>
<dbReference type="GO" id="GO:0035556">
    <property type="term" value="P:intracellular signal transduction"/>
    <property type="evidence" value="ECO:0007669"/>
    <property type="project" value="InterPro"/>
</dbReference>
<organism evidence="9 10">
    <name type="scientific">Tropilaelaps mercedesae</name>
    <dbReference type="NCBI Taxonomy" id="418985"/>
    <lineage>
        <taxon>Eukaryota</taxon>
        <taxon>Metazoa</taxon>
        <taxon>Ecdysozoa</taxon>
        <taxon>Arthropoda</taxon>
        <taxon>Chelicerata</taxon>
        <taxon>Arachnida</taxon>
        <taxon>Acari</taxon>
        <taxon>Parasitiformes</taxon>
        <taxon>Mesostigmata</taxon>
        <taxon>Gamasina</taxon>
        <taxon>Dermanyssoidea</taxon>
        <taxon>Laelapidae</taxon>
        <taxon>Tropilaelaps</taxon>
    </lineage>
</organism>
<name>A0A1V9XRB1_9ACAR</name>
<proteinExistence type="predicted"/>
<dbReference type="EC" id="3.1.4.11" evidence="6"/>
<dbReference type="GO" id="GO:0005886">
    <property type="term" value="C:plasma membrane"/>
    <property type="evidence" value="ECO:0007669"/>
    <property type="project" value="TreeGrafter"/>
</dbReference>
<dbReference type="Pfam" id="PF00387">
    <property type="entry name" value="PI-PLC-Y"/>
    <property type="match status" value="1"/>
</dbReference>
<keyword evidence="10" id="KW-1185">Reference proteome</keyword>
<accession>A0A1V9XRB1</accession>
<dbReference type="InParanoid" id="A0A1V9XRB1"/>
<keyword evidence="5" id="KW-0456">Lyase</keyword>
<evidence type="ECO:0000256" key="5">
    <source>
        <dbReference type="ARBA" id="ARBA00023239"/>
    </source>
</evidence>
<feature type="domain" description="C2" evidence="7">
    <location>
        <begin position="89"/>
        <end position="208"/>
    </location>
</feature>
<keyword evidence="6" id="KW-0443">Lipid metabolism</keyword>
<dbReference type="PANTHER" id="PTHR10336:SF209">
    <property type="entry name" value="PHOSPHOINOSITIDE PHOSPHOLIPASE C"/>
    <property type="match status" value="1"/>
</dbReference>
<keyword evidence="3" id="KW-0460">Magnesium</keyword>
<dbReference type="PROSITE" id="PS50004">
    <property type="entry name" value="C2"/>
    <property type="match status" value="1"/>
</dbReference>
<dbReference type="Gene3D" id="3.20.20.190">
    <property type="entry name" value="Phosphatidylinositol (PI) phosphodiesterase"/>
    <property type="match status" value="1"/>
</dbReference>
<dbReference type="InterPro" id="IPR001711">
    <property type="entry name" value="PLipase_C_Pinositol-sp_Y"/>
</dbReference>
<dbReference type="EMBL" id="MNPL01005402">
    <property type="protein sequence ID" value="OQR76046.1"/>
    <property type="molecule type" value="Genomic_DNA"/>
</dbReference>
<protein>
    <recommendedName>
        <fullName evidence="6">Phosphoinositide phospholipase C</fullName>
        <ecNumber evidence="6">3.1.4.11</ecNumber>
    </recommendedName>
</protein>
<dbReference type="InterPro" id="IPR000008">
    <property type="entry name" value="C2_dom"/>
</dbReference>
<comment type="catalytic activity">
    <reaction evidence="6">
        <text>a 1,2-diacyl-sn-glycero-3-phospho-(1D-myo-inositol-4,5-bisphosphate) + H2O = 1D-myo-inositol 1,4,5-trisphosphate + a 1,2-diacyl-sn-glycerol + H(+)</text>
        <dbReference type="Rhea" id="RHEA:33179"/>
        <dbReference type="ChEBI" id="CHEBI:15377"/>
        <dbReference type="ChEBI" id="CHEBI:15378"/>
        <dbReference type="ChEBI" id="CHEBI:17815"/>
        <dbReference type="ChEBI" id="CHEBI:58456"/>
        <dbReference type="ChEBI" id="CHEBI:203600"/>
        <dbReference type="EC" id="3.1.4.11"/>
    </reaction>
</comment>
<dbReference type="GO" id="GO:0046872">
    <property type="term" value="F:metal ion binding"/>
    <property type="evidence" value="ECO:0007669"/>
    <property type="project" value="UniProtKB-KW"/>
</dbReference>
<dbReference type="Gene3D" id="2.60.40.150">
    <property type="entry name" value="C2 domain"/>
    <property type="match status" value="1"/>
</dbReference>
<dbReference type="Pfam" id="PF00168">
    <property type="entry name" value="C2"/>
    <property type="match status" value="1"/>
</dbReference>
<dbReference type="SMART" id="SM00239">
    <property type="entry name" value="C2"/>
    <property type="match status" value="1"/>
</dbReference>
<keyword evidence="6" id="KW-0378">Hydrolase</keyword>
<comment type="catalytic activity">
    <reaction evidence="1">
        <text>an N-(acyl)-sphingosylphosphoethanolamine = an N-(acyl)-sphingosyl-1,3-cyclic phosphate + ethanolamine</text>
        <dbReference type="Rhea" id="RHEA:60648"/>
        <dbReference type="ChEBI" id="CHEBI:57603"/>
        <dbReference type="ChEBI" id="CHEBI:143891"/>
        <dbReference type="ChEBI" id="CHEBI:143892"/>
    </reaction>
</comment>
<dbReference type="InterPro" id="IPR001192">
    <property type="entry name" value="PI-PLC_fam"/>
</dbReference>
<evidence type="ECO:0000313" key="10">
    <source>
        <dbReference type="Proteomes" id="UP000192247"/>
    </source>
</evidence>
<dbReference type="OrthoDB" id="269822at2759"/>
<keyword evidence="6" id="KW-0442">Lipid degradation</keyword>
<evidence type="ECO:0000256" key="3">
    <source>
        <dbReference type="ARBA" id="ARBA00022842"/>
    </source>
</evidence>
<dbReference type="PRINTS" id="PR00390">
    <property type="entry name" value="PHPHLIPASEC"/>
</dbReference>
<keyword evidence="2" id="KW-0479">Metal-binding</keyword>
<evidence type="ECO:0000259" key="7">
    <source>
        <dbReference type="PROSITE" id="PS50004"/>
    </source>
</evidence>
<dbReference type="PANTHER" id="PTHR10336">
    <property type="entry name" value="PHOSPHOINOSITIDE-SPECIFIC PHOSPHOLIPASE C FAMILY PROTEIN"/>
    <property type="match status" value="1"/>
</dbReference>
<dbReference type="AlphaFoldDB" id="A0A1V9XRB1"/>
<dbReference type="CDD" id="cd00275">
    <property type="entry name" value="C2_PLC_like"/>
    <property type="match status" value="1"/>
</dbReference>
<dbReference type="STRING" id="418985.A0A1V9XRB1"/>
<sequence>MASFSEATCEAILSKAKDTQSFVDFARTHLARVYPKGRRVLSENFDPTPLFNIGCQLVALNYQTPDKYRFYNLSKFAQNGNCGYVLKPRILREGFNFSRPDPNLRCRVLVKIISGQHIPTRSAVVDPYVEVKIIGHPTDEKSYQTTFAKQNGFSPNWRQTFEFEVNVPDLAQLVFILMSDSYSGQFTKPERRNSIKQYVEYGPQPRTGGQLN</sequence>
<dbReference type="PROSITE" id="PS50008">
    <property type="entry name" value="PIPLC_Y_DOMAIN"/>
    <property type="match status" value="1"/>
</dbReference>
<dbReference type="SMART" id="SM00149">
    <property type="entry name" value="PLCYc"/>
    <property type="match status" value="1"/>
</dbReference>
<reference evidence="9 10" key="1">
    <citation type="journal article" date="2017" name="Gigascience">
        <title>Draft genome of the honey bee ectoparasitic mite, Tropilaelaps mercedesae, is shaped by the parasitic life history.</title>
        <authorList>
            <person name="Dong X."/>
            <person name="Armstrong S.D."/>
            <person name="Xia D."/>
            <person name="Makepeace B.L."/>
            <person name="Darby A.C."/>
            <person name="Kadowaki T."/>
        </authorList>
    </citation>
    <scope>NUCLEOTIDE SEQUENCE [LARGE SCALE GENOMIC DNA]</scope>
    <source>
        <strain evidence="9">Wuxi-XJTLU</strain>
    </source>
</reference>
<evidence type="ECO:0000313" key="9">
    <source>
        <dbReference type="EMBL" id="OQR76046.1"/>
    </source>
</evidence>
<gene>
    <name evidence="9" type="ORF">BIW11_08021</name>
</gene>
<dbReference type="InterPro" id="IPR035892">
    <property type="entry name" value="C2_domain_sf"/>
</dbReference>
<dbReference type="SUPFAM" id="SSF49562">
    <property type="entry name" value="C2 domain (Calcium/lipid-binding domain, CaLB)"/>
    <property type="match status" value="1"/>
</dbReference>
<evidence type="ECO:0000259" key="8">
    <source>
        <dbReference type="PROSITE" id="PS50008"/>
    </source>
</evidence>
<evidence type="ECO:0000256" key="2">
    <source>
        <dbReference type="ARBA" id="ARBA00022723"/>
    </source>
</evidence>